<name>A0A151NZP9_ALLMI</name>
<dbReference type="SUPFAM" id="SSF53474">
    <property type="entry name" value="alpha/beta-Hydrolases"/>
    <property type="match status" value="1"/>
</dbReference>
<dbReference type="Pfam" id="PF04083">
    <property type="entry name" value="Abhydro_lipase"/>
    <property type="match status" value="1"/>
</dbReference>
<gene>
    <name evidence="2" type="ORF">Y1Q_0022216</name>
</gene>
<evidence type="ECO:0000259" key="1">
    <source>
        <dbReference type="Pfam" id="PF04083"/>
    </source>
</evidence>
<dbReference type="AlphaFoldDB" id="A0A151NZP9"/>
<organism evidence="2 3">
    <name type="scientific">Alligator mississippiensis</name>
    <name type="common">American alligator</name>
    <dbReference type="NCBI Taxonomy" id="8496"/>
    <lineage>
        <taxon>Eukaryota</taxon>
        <taxon>Metazoa</taxon>
        <taxon>Chordata</taxon>
        <taxon>Craniata</taxon>
        <taxon>Vertebrata</taxon>
        <taxon>Euteleostomi</taxon>
        <taxon>Archelosauria</taxon>
        <taxon>Archosauria</taxon>
        <taxon>Crocodylia</taxon>
        <taxon>Alligatoridae</taxon>
        <taxon>Alligatorinae</taxon>
        <taxon>Alligator</taxon>
    </lineage>
</organism>
<sequence>MEEGLGILREKAMQNVGRTEMINYNGYPSEEYDVLTEDGYYLSLNRIPHGRENPGSTGPKPVMLLQHGLTLDGSNWIANLPNNSLGFMVADAGYDVWLGNSRGNSWSRRHQSLSVDQEEFWDFSFHEMAMYDLPAMINFILNKTGQEKIYYAGHAQGCTIGSSWSRELEGNF</sequence>
<proteinExistence type="predicted"/>
<dbReference type="EMBL" id="AKHW03001467">
    <property type="protein sequence ID" value="KYO42361.1"/>
    <property type="molecule type" value="Genomic_DNA"/>
</dbReference>
<dbReference type="Gene3D" id="3.40.50.1820">
    <property type="entry name" value="alpha/beta hydrolase"/>
    <property type="match status" value="1"/>
</dbReference>
<evidence type="ECO:0000313" key="3">
    <source>
        <dbReference type="Proteomes" id="UP000050525"/>
    </source>
</evidence>
<evidence type="ECO:0000313" key="2">
    <source>
        <dbReference type="EMBL" id="KYO42361.1"/>
    </source>
</evidence>
<dbReference type="InterPro" id="IPR029058">
    <property type="entry name" value="AB_hydrolase_fold"/>
</dbReference>
<dbReference type="PANTHER" id="PTHR11005">
    <property type="entry name" value="LYSOSOMAL ACID LIPASE-RELATED"/>
    <property type="match status" value="1"/>
</dbReference>
<comment type="caution">
    <text evidence="2">The sequence shown here is derived from an EMBL/GenBank/DDBJ whole genome shotgun (WGS) entry which is preliminary data.</text>
</comment>
<keyword evidence="3" id="KW-1185">Reference proteome</keyword>
<dbReference type="Proteomes" id="UP000050525">
    <property type="component" value="Unassembled WGS sequence"/>
</dbReference>
<dbReference type="eggNOG" id="KOG2624">
    <property type="taxonomic scope" value="Eukaryota"/>
</dbReference>
<protein>
    <recommendedName>
        <fullName evidence="1">Partial AB-hydrolase lipase domain-containing protein</fullName>
    </recommendedName>
</protein>
<feature type="domain" description="Partial AB-hydrolase lipase" evidence="1">
    <location>
        <begin position="19"/>
        <end position="80"/>
    </location>
</feature>
<reference evidence="2 3" key="1">
    <citation type="journal article" date="2012" name="Genome Biol.">
        <title>Sequencing three crocodilian genomes to illuminate the evolution of archosaurs and amniotes.</title>
        <authorList>
            <person name="St John J.A."/>
            <person name="Braun E.L."/>
            <person name="Isberg S.R."/>
            <person name="Miles L.G."/>
            <person name="Chong A.Y."/>
            <person name="Gongora J."/>
            <person name="Dalzell P."/>
            <person name="Moran C."/>
            <person name="Bed'hom B."/>
            <person name="Abzhanov A."/>
            <person name="Burgess S.C."/>
            <person name="Cooksey A.M."/>
            <person name="Castoe T.A."/>
            <person name="Crawford N.G."/>
            <person name="Densmore L.D."/>
            <person name="Drew J.C."/>
            <person name="Edwards S.V."/>
            <person name="Faircloth B.C."/>
            <person name="Fujita M.K."/>
            <person name="Greenwold M.J."/>
            <person name="Hoffmann F.G."/>
            <person name="Howard J.M."/>
            <person name="Iguchi T."/>
            <person name="Janes D.E."/>
            <person name="Khan S.Y."/>
            <person name="Kohno S."/>
            <person name="de Koning A.J."/>
            <person name="Lance S.L."/>
            <person name="McCarthy F.M."/>
            <person name="McCormack J.E."/>
            <person name="Merchant M.E."/>
            <person name="Peterson D.G."/>
            <person name="Pollock D.D."/>
            <person name="Pourmand N."/>
            <person name="Raney B.J."/>
            <person name="Roessler K.A."/>
            <person name="Sanford J.R."/>
            <person name="Sawyer R.H."/>
            <person name="Schmidt C.J."/>
            <person name="Triplett E.W."/>
            <person name="Tuberville T.D."/>
            <person name="Venegas-Anaya M."/>
            <person name="Howard J.T."/>
            <person name="Jarvis E.D."/>
            <person name="Guillette L.J.Jr."/>
            <person name="Glenn T.C."/>
            <person name="Green R.E."/>
            <person name="Ray D.A."/>
        </authorList>
    </citation>
    <scope>NUCLEOTIDE SEQUENCE [LARGE SCALE GENOMIC DNA]</scope>
    <source>
        <strain evidence="2">KSC_2009_1</strain>
    </source>
</reference>
<dbReference type="InterPro" id="IPR006693">
    <property type="entry name" value="AB_hydrolase_lipase"/>
</dbReference>
<dbReference type="GO" id="GO:0006629">
    <property type="term" value="P:lipid metabolic process"/>
    <property type="evidence" value="ECO:0007669"/>
    <property type="project" value="InterPro"/>
</dbReference>
<accession>A0A151NZP9</accession>